<dbReference type="HOGENOM" id="CLU_2347932_0_0_1"/>
<accession>A0A0C3D767</accession>
<protein>
    <submittedName>
        <fullName evidence="1">Uncharacterized protein</fullName>
    </submittedName>
</protein>
<gene>
    <name evidence="1" type="ORF">SCLCIDRAFT_1223931</name>
</gene>
<reference evidence="2" key="2">
    <citation type="submission" date="2015-01" db="EMBL/GenBank/DDBJ databases">
        <title>Evolutionary Origins and Diversification of the Mycorrhizal Mutualists.</title>
        <authorList>
            <consortium name="DOE Joint Genome Institute"/>
            <consortium name="Mycorrhizal Genomics Consortium"/>
            <person name="Kohler A."/>
            <person name="Kuo A."/>
            <person name="Nagy L.G."/>
            <person name="Floudas D."/>
            <person name="Copeland A."/>
            <person name="Barry K.W."/>
            <person name="Cichocki N."/>
            <person name="Veneault-Fourrey C."/>
            <person name="LaButti K."/>
            <person name="Lindquist E.A."/>
            <person name="Lipzen A."/>
            <person name="Lundell T."/>
            <person name="Morin E."/>
            <person name="Murat C."/>
            <person name="Riley R."/>
            <person name="Ohm R."/>
            <person name="Sun H."/>
            <person name="Tunlid A."/>
            <person name="Henrissat B."/>
            <person name="Grigoriev I.V."/>
            <person name="Hibbett D.S."/>
            <person name="Martin F."/>
        </authorList>
    </citation>
    <scope>NUCLEOTIDE SEQUENCE [LARGE SCALE GENOMIC DNA]</scope>
    <source>
        <strain evidence="2">Foug A</strain>
    </source>
</reference>
<name>A0A0C3D767_9AGAM</name>
<proteinExistence type="predicted"/>
<evidence type="ECO:0000313" key="1">
    <source>
        <dbReference type="EMBL" id="KIM52249.1"/>
    </source>
</evidence>
<organism evidence="1 2">
    <name type="scientific">Scleroderma citrinum Foug A</name>
    <dbReference type="NCBI Taxonomy" id="1036808"/>
    <lineage>
        <taxon>Eukaryota</taxon>
        <taxon>Fungi</taxon>
        <taxon>Dikarya</taxon>
        <taxon>Basidiomycota</taxon>
        <taxon>Agaricomycotina</taxon>
        <taxon>Agaricomycetes</taxon>
        <taxon>Agaricomycetidae</taxon>
        <taxon>Boletales</taxon>
        <taxon>Sclerodermatineae</taxon>
        <taxon>Sclerodermataceae</taxon>
        <taxon>Scleroderma</taxon>
    </lineage>
</organism>
<evidence type="ECO:0000313" key="2">
    <source>
        <dbReference type="Proteomes" id="UP000053989"/>
    </source>
</evidence>
<dbReference type="Proteomes" id="UP000053989">
    <property type="component" value="Unassembled WGS sequence"/>
</dbReference>
<reference evidence="1 2" key="1">
    <citation type="submission" date="2014-04" db="EMBL/GenBank/DDBJ databases">
        <authorList>
            <consortium name="DOE Joint Genome Institute"/>
            <person name="Kuo A."/>
            <person name="Kohler A."/>
            <person name="Nagy L.G."/>
            <person name="Floudas D."/>
            <person name="Copeland A."/>
            <person name="Barry K.W."/>
            <person name="Cichocki N."/>
            <person name="Veneault-Fourrey C."/>
            <person name="LaButti K."/>
            <person name="Lindquist E.A."/>
            <person name="Lipzen A."/>
            <person name="Lundell T."/>
            <person name="Morin E."/>
            <person name="Murat C."/>
            <person name="Sun H."/>
            <person name="Tunlid A."/>
            <person name="Henrissat B."/>
            <person name="Grigoriev I.V."/>
            <person name="Hibbett D.S."/>
            <person name="Martin F."/>
            <person name="Nordberg H.P."/>
            <person name="Cantor M.N."/>
            <person name="Hua S.X."/>
        </authorList>
    </citation>
    <scope>NUCLEOTIDE SEQUENCE [LARGE SCALE GENOMIC DNA]</scope>
    <source>
        <strain evidence="1 2">Foug A</strain>
    </source>
</reference>
<dbReference type="InParanoid" id="A0A0C3D767"/>
<keyword evidence="2" id="KW-1185">Reference proteome</keyword>
<dbReference type="AlphaFoldDB" id="A0A0C3D767"/>
<dbReference type="EMBL" id="KN822218">
    <property type="protein sequence ID" value="KIM52249.1"/>
    <property type="molecule type" value="Genomic_DNA"/>
</dbReference>
<sequence length="97" mass="11223">MAYRYNPRSFLFPNITRSRCRHPPFGLHGSGTRNFRVRLLEVPIPTTFLPRVQLRHPGPEYARFGGPHMIECLIRTSTSYAYLFSINSCVFPRRPAG</sequence>